<dbReference type="RefSeq" id="WP_273843602.1">
    <property type="nucleotide sequence ID" value="NZ_JAQQWT010000007.1"/>
</dbReference>
<sequence length="52" mass="6292">MRMETFLMTVVFFMNGTQRMIQLNIEKACFDQSFFQNTLFLFALLSRFKELI</sequence>
<proteinExistence type="predicted"/>
<dbReference type="EMBL" id="JBHLTR010000082">
    <property type="protein sequence ID" value="MFC0561698.1"/>
    <property type="molecule type" value="Genomic_DNA"/>
</dbReference>
<evidence type="ECO:0000313" key="1">
    <source>
        <dbReference type="EMBL" id="MFC0561698.1"/>
    </source>
</evidence>
<protein>
    <submittedName>
        <fullName evidence="1">Uncharacterized protein</fullName>
    </submittedName>
</protein>
<name>A0ABV6NNK5_9BACI</name>
<dbReference type="Proteomes" id="UP001589833">
    <property type="component" value="Unassembled WGS sequence"/>
</dbReference>
<reference evidence="1 2" key="1">
    <citation type="submission" date="2024-09" db="EMBL/GenBank/DDBJ databases">
        <authorList>
            <person name="Sun Q."/>
            <person name="Mori K."/>
        </authorList>
    </citation>
    <scope>NUCLEOTIDE SEQUENCE [LARGE SCALE GENOMIC DNA]</scope>
    <source>
        <strain evidence="1 2">NCAIM B.02301</strain>
    </source>
</reference>
<accession>A0ABV6NNK5</accession>
<gene>
    <name evidence="1" type="ORF">ACFFH4_22710</name>
</gene>
<keyword evidence="2" id="KW-1185">Reference proteome</keyword>
<evidence type="ECO:0000313" key="2">
    <source>
        <dbReference type="Proteomes" id="UP001589833"/>
    </source>
</evidence>
<comment type="caution">
    <text evidence="1">The sequence shown here is derived from an EMBL/GenBank/DDBJ whole genome shotgun (WGS) entry which is preliminary data.</text>
</comment>
<organism evidence="1 2">
    <name type="scientific">Halalkalibacter alkalisediminis</name>
    <dbReference type="NCBI Taxonomy" id="935616"/>
    <lineage>
        <taxon>Bacteria</taxon>
        <taxon>Bacillati</taxon>
        <taxon>Bacillota</taxon>
        <taxon>Bacilli</taxon>
        <taxon>Bacillales</taxon>
        <taxon>Bacillaceae</taxon>
        <taxon>Halalkalibacter</taxon>
    </lineage>
</organism>